<feature type="transmembrane region" description="Helical" evidence="9">
    <location>
        <begin position="74"/>
        <end position="95"/>
    </location>
</feature>
<gene>
    <name evidence="10" type="ORF">Taro_012238</name>
</gene>
<dbReference type="GO" id="GO:0005787">
    <property type="term" value="C:signal peptidase complex"/>
    <property type="evidence" value="ECO:0007669"/>
    <property type="project" value="InterPro"/>
</dbReference>
<dbReference type="GO" id="GO:0045047">
    <property type="term" value="P:protein targeting to ER"/>
    <property type="evidence" value="ECO:0007669"/>
    <property type="project" value="TreeGrafter"/>
</dbReference>
<reference evidence="10" key="1">
    <citation type="submission" date="2017-07" db="EMBL/GenBank/DDBJ databases">
        <title>Taro Niue Genome Assembly and Annotation.</title>
        <authorList>
            <person name="Atibalentja N."/>
            <person name="Keating K."/>
            <person name="Fields C.J."/>
        </authorList>
    </citation>
    <scope>NUCLEOTIDE SEQUENCE</scope>
    <source>
        <strain evidence="10">Niue_2</strain>
        <tissue evidence="10">Leaf</tissue>
    </source>
</reference>
<comment type="function">
    <text evidence="8">Component of the signal peptidase complex (SPC) which catalyzes the cleavage of N-terminal signal sequences from nascent proteins as they are translocated into the lumen of the endoplasmic reticulum. Dispensable for SPC enzymatic activity.</text>
</comment>
<keyword evidence="4 9" id="KW-0812">Transmembrane</keyword>
<evidence type="ECO:0000256" key="8">
    <source>
        <dbReference type="ARBA" id="ARBA00045204"/>
    </source>
</evidence>
<sequence>MPKTQLLRVRGTDHPVRLFPPAPRSRVAVSSAVVLPGIVSRSTRIGVLSRDLLLTGARDREFLMDWQGQKLSEMLMQAMLVASAVAAFAAGYALGSFQTMLLVYAGGIVLTALVTLPNWPFYNRHPLKWLDPAEAERHPRPQPVAAAASKKKPSKNHQKFMGFVAGEEPVIGPVRKEIRLQRYIVLECSVGVT</sequence>
<evidence type="ECO:0000256" key="4">
    <source>
        <dbReference type="ARBA" id="ARBA00022692"/>
    </source>
</evidence>
<evidence type="ECO:0000256" key="6">
    <source>
        <dbReference type="ARBA" id="ARBA00022989"/>
    </source>
</evidence>
<accession>A0A843U8K4</accession>
<comment type="subcellular location">
    <subcellularLocation>
        <location evidence="1">Endoplasmic reticulum membrane</location>
        <topology evidence="1">Multi-pass membrane protein</topology>
    </subcellularLocation>
</comment>
<evidence type="ECO:0000256" key="7">
    <source>
        <dbReference type="ARBA" id="ARBA00023136"/>
    </source>
</evidence>
<keyword evidence="7 9" id="KW-0472">Membrane</keyword>
<dbReference type="OrthoDB" id="263893at2759"/>
<dbReference type="Pfam" id="PF06645">
    <property type="entry name" value="SPC12"/>
    <property type="match status" value="1"/>
</dbReference>
<evidence type="ECO:0000313" key="10">
    <source>
        <dbReference type="EMBL" id="MQL79821.1"/>
    </source>
</evidence>
<dbReference type="PANTHER" id="PTHR13202:SF0">
    <property type="entry name" value="SIGNAL PEPTIDASE COMPLEX SUBUNIT 1"/>
    <property type="match status" value="1"/>
</dbReference>
<keyword evidence="11" id="KW-1185">Reference proteome</keyword>
<proteinExistence type="inferred from homology"/>
<keyword evidence="5" id="KW-0256">Endoplasmic reticulum</keyword>
<name>A0A843U8K4_COLES</name>
<evidence type="ECO:0000256" key="9">
    <source>
        <dbReference type="SAM" id="Phobius"/>
    </source>
</evidence>
<dbReference type="EMBL" id="NMUH01000476">
    <property type="protein sequence ID" value="MQL79821.1"/>
    <property type="molecule type" value="Genomic_DNA"/>
</dbReference>
<protein>
    <recommendedName>
        <fullName evidence="3">Signal peptidase complex subunit 1</fullName>
    </recommendedName>
</protein>
<dbReference type="AlphaFoldDB" id="A0A843U8K4"/>
<comment type="caution">
    <text evidence="10">The sequence shown here is derived from an EMBL/GenBank/DDBJ whole genome shotgun (WGS) entry which is preliminary data.</text>
</comment>
<evidence type="ECO:0000256" key="2">
    <source>
        <dbReference type="ARBA" id="ARBA00005245"/>
    </source>
</evidence>
<feature type="transmembrane region" description="Helical" evidence="9">
    <location>
        <begin position="101"/>
        <end position="119"/>
    </location>
</feature>
<evidence type="ECO:0000256" key="3">
    <source>
        <dbReference type="ARBA" id="ARBA00017059"/>
    </source>
</evidence>
<dbReference type="InterPro" id="IPR009542">
    <property type="entry name" value="Spc1/SPCS1"/>
</dbReference>
<dbReference type="PANTHER" id="PTHR13202">
    <property type="entry name" value="MICROSOMAL SIGNAL PEPTIDASE 12 KDA SUBUNIT"/>
    <property type="match status" value="1"/>
</dbReference>
<evidence type="ECO:0000256" key="5">
    <source>
        <dbReference type="ARBA" id="ARBA00022824"/>
    </source>
</evidence>
<organism evidence="10 11">
    <name type="scientific">Colocasia esculenta</name>
    <name type="common">Wild taro</name>
    <name type="synonym">Arum esculentum</name>
    <dbReference type="NCBI Taxonomy" id="4460"/>
    <lineage>
        <taxon>Eukaryota</taxon>
        <taxon>Viridiplantae</taxon>
        <taxon>Streptophyta</taxon>
        <taxon>Embryophyta</taxon>
        <taxon>Tracheophyta</taxon>
        <taxon>Spermatophyta</taxon>
        <taxon>Magnoliopsida</taxon>
        <taxon>Liliopsida</taxon>
        <taxon>Araceae</taxon>
        <taxon>Aroideae</taxon>
        <taxon>Colocasieae</taxon>
        <taxon>Colocasia</taxon>
    </lineage>
</organism>
<keyword evidence="6 9" id="KW-1133">Transmembrane helix</keyword>
<evidence type="ECO:0000256" key="1">
    <source>
        <dbReference type="ARBA" id="ARBA00004477"/>
    </source>
</evidence>
<evidence type="ECO:0000313" key="11">
    <source>
        <dbReference type="Proteomes" id="UP000652761"/>
    </source>
</evidence>
<dbReference type="GO" id="GO:0006465">
    <property type="term" value="P:signal peptide processing"/>
    <property type="evidence" value="ECO:0007669"/>
    <property type="project" value="InterPro"/>
</dbReference>
<dbReference type="Proteomes" id="UP000652761">
    <property type="component" value="Unassembled WGS sequence"/>
</dbReference>
<comment type="similarity">
    <text evidence="2">Belongs to the SPCS1 family.</text>
</comment>